<comment type="caution">
    <text evidence="7">The sequence shown here is derived from an EMBL/GenBank/DDBJ whole genome shotgun (WGS) entry which is preliminary data.</text>
</comment>
<feature type="binding site" evidence="4">
    <location>
        <position position="303"/>
    </location>
    <ligand>
        <name>pyridoxal 5'-phosphate</name>
        <dbReference type="ChEBI" id="CHEBI:597326"/>
    </ligand>
</feature>
<comment type="pathway">
    <text evidence="4 6">Cofactor biosynthesis; NAD(+) biosynthesis; quinolinate from L-kynurenine: step 2/3.</text>
</comment>
<reference evidence="7 8" key="1">
    <citation type="submission" date="2019-02" db="EMBL/GenBank/DDBJ databases">
        <title>Genome sequence of the sea-ice species Brumimicrobium glaciale.</title>
        <authorList>
            <person name="Bowman J.P."/>
        </authorList>
    </citation>
    <scope>NUCLEOTIDE SEQUENCE [LARGE SCALE GENOMIC DNA]</scope>
    <source>
        <strain evidence="7 8">IC156</strain>
    </source>
</reference>
<dbReference type="GO" id="GO:0009435">
    <property type="term" value="P:NAD+ biosynthetic process"/>
    <property type="evidence" value="ECO:0007669"/>
    <property type="project" value="UniProtKB-UniRule"/>
</dbReference>
<feature type="binding site" evidence="4">
    <location>
        <position position="275"/>
    </location>
    <ligand>
        <name>pyridoxal 5'-phosphate</name>
        <dbReference type="ChEBI" id="CHEBI:597326"/>
    </ligand>
</feature>
<dbReference type="PANTHER" id="PTHR14084:SF0">
    <property type="entry name" value="KYNURENINASE"/>
    <property type="match status" value="1"/>
</dbReference>
<gene>
    <name evidence="4 7" type="primary">kynU</name>
    <name evidence="7" type="ORF">ERX46_08415</name>
</gene>
<evidence type="ECO:0000256" key="1">
    <source>
        <dbReference type="ARBA" id="ARBA00022642"/>
    </source>
</evidence>
<dbReference type="Gene3D" id="3.40.640.10">
    <property type="entry name" value="Type I PLP-dependent aspartate aminotransferase-like (Major domain)"/>
    <property type="match status" value="1"/>
</dbReference>
<dbReference type="PANTHER" id="PTHR14084">
    <property type="entry name" value="KYNURENINASE"/>
    <property type="match status" value="1"/>
</dbReference>
<dbReference type="OrthoDB" id="9812626at2"/>
<dbReference type="PIRSF" id="PIRSF038800">
    <property type="entry name" value="KYNU"/>
    <property type="match status" value="1"/>
</dbReference>
<comment type="cofactor">
    <cofactor evidence="4 6">
        <name>pyridoxal 5'-phosphate</name>
        <dbReference type="ChEBI" id="CHEBI:597326"/>
    </cofactor>
</comment>
<dbReference type="GO" id="GO:0043420">
    <property type="term" value="P:anthranilate metabolic process"/>
    <property type="evidence" value="ECO:0007669"/>
    <property type="project" value="TreeGrafter"/>
</dbReference>
<dbReference type="InterPro" id="IPR015421">
    <property type="entry name" value="PyrdxlP-dep_Trfase_major"/>
</dbReference>
<feature type="modified residue" description="N6-(pyridoxal phosphate)lysine" evidence="4">
    <location>
        <position position="245"/>
    </location>
</feature>
<dbReference type="InterPro" id="IPR015422">
    <property type="entry name" value="PyrdxlP-dep_Trfase_small"/>
</dbReference>
<dbReference type="Gene3D" id="3.90.1150.10">
    <property type="entry name" value="Aspartate Aminotransferase, domain 1"/>
    <property type="match status" value="1"/>
</dbReference>
<dbReference type="UniPathway" id="UPA00334">
    <property type="reaction ID" value="UER00455"/>
</dbReference>
<dbReference type="NCBIfam" id="TIGR01814">
    <property type="entry name" value="kynureninase"/>
    <property type="match status" value="1"/>
</dbReference>
<dbReference type="HAMAP" id="MF_01970">
    <property type="entry name" value="Kynureninase"/>
    <property type="match status" value="1"/>
</dbReference>
<dbReference type="GO" id="GO:0019805">
    <property type="term" value="P:quinolinate biosynthetic process"/>
    <property type="evidence" value="ECO:0007669"/>
    <property type="project" value="UniProtKB-UniRule"/>
</dbReference>
<comment type="pathway">
    <text evidence="4 6">Amino-acid degradation; L-kynurenine degradation; L-alanine and anthranilate from L-kynurenine: step 1/1.</text>
</comment>
<evidence type="ECO:0000256" key="6">
    <source>
        <dbReference type="PIRNR" id="PIRNR038800"/>
    </source>
</evidence>
<dbReference type="EC" id="3.7.1.3" evidence="4 5"/>
<dbReference type="GO" id="GO:0019441">
    <property type="term" value="P:L-tryptophan catabolic process to kynurenine"/>
    <property type="evidence" value="ECO:0007669"/>
    <property type="project" value="TreeGrafter"/>
</dbReference>
<dbReference type="GO" id="GO:0097053">
    <property type="term" value="P:L-kynurenine catabolic process"/>
    <property type="evidence" value="ECO:0007669"/>
    <property type="project" value="UniProtKB-UniRule"/>
</dbReference>
<comment type="caution">
    <text evidence="4">Lacks conserved residue(s) required for the propagation of feature annotation.</text>
</comment>
<keyword evidence="8" id="KW-1185">Reference proteome</keyword>
<evidence type="ECO:0000256" key="2">
    <source>
        <dbReference type="ARBA" id="ARBA00022801"/>
    </source>
</evidence>
<dbReference type="UniPathway" id="UPA00253">
    <property type="reaction ID" value="UER00329"/>
</dbReference>
<keyword evidence="1 4" id="KW-0662">Pyridine nucleotide biosynthesis</keyword>
<sequence length="426" mass="48389">MSEYKNTLAFAQEKDQNDPLRKWRDEFFIPDFHEKPVVYLTGNSLGLQPKRTQKYIQQELNDWAKYGVEGHFDAKNPWFSYHELLTEKAAKVVGATSKEVVITHSLTTNLHLLMVSFYKPEGKRIKILCEGKAFPSDQYALQSQVKFHGYSIDESIVEIFPREGEHLIRNEDVIAKINEIGDELAMVMIGGMNYYTGQLFDMKSITEAGHQVGAKVGFDLAHAAGNVELSLHDWNVDFAAWCTYKYMNSSPGGVAGLFVHEKHVTNDDLPRFAGWWGHDKETRFKMQPEFQPIQSAESWQLSNAPILGMAAHMASLDIFEEVGMEAISKKRDDLTAYLEFVIHEVSKESENADFEIITPKNPAERGSQLSILAHGQGKDLFDAMAKEGVVADWREPNVIRIAPVPLYNSYEDVYRFGEILKNSIKN</sequence>
<proteinExistence type="inferred from homology"/>
<feature type="binding site" evidence="4">
    <location>
        <position position="107"/>
    </location>
    <ligand>
        <name>pyridoxal 5'-phosphate</name>
        <dbReference type="ChEBI" id="CHEBI:597326"/>
    </ligand>
</feature>
<evidence type="ECO:0000256" key="5">
    <source>
        <dbReference type="NCBIfam" id="TIGR01814"/>
    </source>
</evidence>
<dbReference type="Pfam" id="PF22580">
    <property type="entry name" value="KYNU_C"/>
    <property type="match status" value="1"/>
</dbReference>
<comment type="catalytic activity">
    <reaction evidence="4 6">
        <text>L-kynurenine + H2O = anthranilate + L-alanine + H(+)</text>
        <dbReference type="Rhea" id="RHEA:16813"/>
        <dbReference type="ChEBI" id="CHEBI:15377"/>
        <dbReference type="ChEBI" id="CHEBI:15378"/>
        <dbReference type="ChEBI" id="CHEBI:16567"/>
        <dbReference type="ChEBI" id="CHEBI:57959"/>
        <dbReference type="ChEBI" id="CHEBI:57972"/>
        <dbReference type="EC" id="3.7.1.3"/>
    </reaction>
</comment>
<dbReference type="EMBL" id="SETE01000003">
    <property type="protein sequence ID" value="RYM33980.1"/>
    <property type="molecule type" value="Genomic_DNA"/>
</dbReference>
<dbReference type="GO" id="GO:0005737">
    <property type="term" value="C:cytoplasm"/>
    <property type="evidence" value="ECO:0007669"/>
    <property type="project" value="UniProtKB-UniRule"/>
</dbReference>
<dbReference type="Proteomes" id="UP000293952">
    <property type="component" value="Unassembled WGS sequence"/>
</dbReference>
<evidence type="ECO:0000256" key="4">
    <source>
        <dbReference type="HAMAP-Rule" id="MF_01970"/>
    </source>
</evidence>
<dbReference type="InterPro" id="IPR015424">
    <property type="entry name" value="PyrdxlP-dep_Trfase"/>
</dbReference>
<dbReference type="GO" id="GO:0030170">
    <property type="term" value="F:pyridoxal phosphate binding"/>
    <property type="evidence" value="ECO:0007669"/>
    <property type="project" value="UniProtKB-UniRule"/>
</dbReference>
<accession>A0A4Q4KLZ1</accession>
<keyword evidence="2 4" id="KW-0378">Hydrolase</keyword>
<comment type="catalytic activity">
    <reaction evidence="6">
        <text>3-hydroxy-L-kynurenine + H2O = 3-hydroxyanthranilate + L-alanine + H(+)</text>
        <dbReference type="Rhea" id="RHEA:25143"/>
        <dbReference type="ChEBI" id="CHEBI:15377"/>
        <dbReference type="ChEBI" id="CHEBI:15378"/>
        <dbReference type="ChEBI" id="CHEBI:36559"/>
        <dbReference type="ChEBI" id="CHEBI:57972"/>
        <dbReference type="ChEBI" id="CHEBI:58125"/>
        <dbReference type="EC" id="3.7.1.3"/>
    </reaction>
</comment>
<protein>
    <recommendedName>
        <fullName evidence="4 5">Kynureninase</fullName>
        <ecNumber evidence="4 5">3.7.1.3</ecNumber>
    </recommendedName>
    <alternativeName>
        <fullName evidence="4">L-kynurenine hydrolase</fullName>
    </alternativeName>
</protein>
<feature type="binding site" evidence="4">
    <location>
        <position position="222"/>
    </location>
    <ligand>
        <name>pyridoxal 5'-phosphate</name>
        <dbReference type="ChEBI" id="CHEBI:597326"/>
    </ligand>
</feature>
<comment type="similarity">
    <text evidence="4 6">Belongs to the kynureninase family.</text>
</comment>
<keyword evidence="3 4" id="KW-0663">Pyridoxal phosphate</keyword>
<feature type="binding site" evidence="4">
    <location>
        <begin position="134"/>
        <end position="137"/>
    </location>
    <ligand>
        <name>pyridoxal 5'-phosphate</name>
        <dbReference type="ChEBI" id="CHEBI:597326"/>
    </ligand>
</feature>
<dbReference type="SUPFAM" id="SSF53383">
    <property type="entry name" value="PLP-dependent transferases"/>
    <property type="match status" value="1"/>
</dbReference>
<dbReference type="AlphaFoldDB" id="A0A4Q4KLZ1"/>
<organism evidence="7 8">
    <name type="scientific">Brumimicrobium glaciale</name>
    <dbReference type="NCBI Taxonomy" id="200475"/>
    <lineage>
        <taxon>Bacteria</taxon>
        <taxon>Pseudomonadati</taxon>
        <taxon>Bacteroidota</taxon>
        <taxon>Flavobacteriia</taxon>
        <taxon>Flavobacteriales</taxon>
        <taxon>Crocinitomicaceae</taxon>
        <taxon>Brumimicrobium</taxon>
    </lineage>
</organism>
<feature type="binding site" evidence="4">
    <location>
        <position position="106"/>
    </location>
    <ligand>
        <name>pyridoxal 5'-phosphate</name>
        <dbReference type="ChEBI" id="CHEBI:597326"/>
    </ligand>
</feature>
<comment type="function">
    <text evidence="4 6">Catalyzes the cleavage of L-kynurenine (L-Kyn) and L-3-hydroxykynurenine (L-3OHKyn) into anthranilic acid (AA) and 3-hydroxyanthranilic acid (3-OHAA), respectively.</text>
</comment>
<dbReference type="GO" id="GO:0030429">
    <property type="term" value="F:kynureninase activity"/>
    <property type="evidence" value="ECO:0007669"/>
    <property type="project" value="UniProtKB-UniRule"/>
</dbReference>
<evidence type="ECO:0000313" key="8">
    <source>
        <dbReference type="Proteomes" id="UP000293952"/>
    </source>
</evidence>
<evidence type="ECO:0000256" key="3">
    <source>
        <dbReference type="ARBA" id="ARBA00022898"/>
    </source>
</evidence>
<dbReference type="FunFam" id="3.40.640.10:FF:000031">
    <property type="entry name" value="Kynureninase"/>
    <property type="match status" value="1"/>
</dbReference>
<name>A0A4Q4KLZ1_9FLAO</name>
<evidence type="ECO:0000313" key="7">
    <source>
        <dbReference type="EMBL" id="RYM33980.1"/>
    </source>
</evidence>
<dbReference type="InterPro" id="IPR010111">
    <property type="entry name" value="Kynureninase"/>
</dbReference>
<feature type="binding site" evidence="4">
    <location>
        <position position="219"/>
    </location>
    <ligand>
        <name>pyridoxal 5'-phosphate</name>
        <dbReference type="ChEBI" id="CHEBI:597326"/>
    </ligand>
</feature>
<feature type="binding site" evidence="4">
    <location>
        <position position="244"/>
    </location>
    <ligand>
        <name>pyridoxal 5'-phosphate</name>
        <dbReference type="ChEBI" id="CHEBI:597326"/>
    </ligand>
</feature>
<comment type="subunit">
    <text evidence="4 6">Homodimer.</text>
</comment>
<dbReference type="RefSeq" id="WP_130093421.1">
    <property type="nucleotide sequence ID" value="NZ_SETE01000003.1"/>
</dbReference>